<keyword evidence="6" id="KW-0540">Nuclease</keyword>
<dbReference type="SUPFAM" id="SSF53098">
    <property type="entry name" value="Ribonuclease H-like"/>
    <property type="match status" value="1"/>
</dbReference>
<evidence type="ECO:0000256" key="9">
    <source>
        <dbReference type="ARBA" id="ARBA00022759"/>
    </source>
</evidence>
<dbReference type="GO" id="GO:0005634">
    <property type="term" value="C:nucleus"/>
    <property type="evidence" value="ECO:0007669"/>
    <property type="project" value="UniProtKB-ARBA"/>
</dbReference>
<keyword evidence="4" id="KW-0645">Protease</keyword>
<keyword evidence="15" id="KW-0695">RNA-directed DNA polymerase</keyword>
<feature type="region of interest" description="Disordered" evidence="22">
    <location>
        <begin position="294"/>
        <end position="324"/>
    </location>
</feature>
<dbReference type="Pfam" id="PF14223">
    <property type="entry name" value="Retrotran_gag_2"/>
    <property type="match status" value="1"/>
</dbReference>
<dbReference type="GO" id="GO:0046872">
    <property type="term" value="F:metal ion binding"/>
    <property type="evidence" value="ECO:0007669"/>
    <property type="project" value="UniProtKB-KW"/>
</dbReference>
<dbReference type="Gene3D" id="3.30.420.10">
    <property type="entry name" value="Ribonuclease H-like superfamily/Ribonuclease H"/>
    <property type="match status" value="1"/>
</dbReference>
<keyword evidence="14" id="KW-0229">DNA integration</keyword>
<evidence type="ECO:0000256" key="7">
    <source>
        <dbReference type="ARBA" id="ARBA00022723"/>
    </source>
</evidence>
<feature type="compositionally biased region" description="Low complexity" evidence="22">
    <location>
        <begin position="868"/>
        <end position="884"/>
    </location>
</feature>
<evidence type="ECO:0000256" key="15">
    <source>
        <dbReference type="ARBA" id="ARBA00022918"/>
    </source>
</evidence>
<dbReference type="Pfam" id="PF07727">
    <property type="entry name" value="RVT_2"/>
    <property type="match status" value="1"/>
</dbReference>
<evidence type="ECO:0000256" key="5">
    <source>
        <dbReference type="ARBA" id="ARBA00022695"/>
    </source>
</evidence>
<sequence length="1462" mass="161461">MSNNTGGSAPPIFADTAKFNGNNWVSWNGMIRIAAELRGVSGYLDGTIVNPTLNSGQTIPTITTTPPSPTTATTTTTSTSIETPWESTSPRAAEWKVRNAWTMGLLIYNTTDPIGLGISISGTAAEAWKSYLDTYEVASEIATLNAEMELRNMKYTDGQDFTEFISRLRTKWSNANALGAKIDDKGFRTIILSALPRSWDSIVATLYTTQTSREAISQLLTHWARISRDRVTTSQTTSALQTTTQPNNRERQRNQNSQLVCTNQNCNRKGHTIEFCYWPGGGKAGQFPPGFGRRGGVRGSANNTTTGGYQTSANNTTTSDKPGDDKPQVFALAAITDVTDDAAKVSSNLPIQPNSPNASLIPVPSVSKAPCGETYITEENRGVGVSTTSSTTTVALLYETATLLDSGASDHCFINRASFSTYNSISPPRQGNSAGKGSTFGIEGVGEAEIYTPVNGISSKIILAGALHTPQLRSNLISISKLVSRGSTVSFEGNMATVRNSAGKVALTAVKENGLYVVPSTDVYANAVQSRRKAVSLEVWHRCLGHISVDVIKRMLKEDLVDGLSVTGSMELKGLCEDCIFGKHTSHPYNNPVPSEKRPLERVYIDLWGPPPVQSAGGSHYFMLVIDGATSYRKLYFLTTKSADSTLTAFKEFHKEAERQTGETLKEVRLDMGREWHNDVWSTYVKAHGITLNFTTPYAHQQNGKAERSMRTLLDMARTFLADSGLPQKYWADAVQTAAYVRNLTPTTGNPTNIPSQRWFGQRQDVSHLRPFGSTAYAHIPVEIHSSKLSPRSSKLTMIGYYGHTGYKLLDRSTGAAYKSRDVIFEESKPHLSTDPITSFPSDESPDSRSTQQIAPRPKAINNLHPDVVTTPTPVPSTTSATTSESDGSNEQPTLENLMDPPPTLRRSRRDIRPSQRMRESLEYLNRPEAHVAGTTPEDFQVPKNYREAMKHADLWMEPMLKELSVMKEKEVFRLVPRPLGKNVVKSRWVFANKYDEAGAVVSRKARLVAKGFTQVIGEDYDETYASVARLESVRMVCAIAASRGLRLWQVDFVSAFLNSENSFEVFMEQPPGFEEGGDHVWLLLKTLYGTMQGAHDWAQTLDRTYAGHGYYISKADPQVRSKVDGDEFTLTSTWTDDVLGASSTVEGEIKAKDELGRSYEIKDLGEAKFILGMRIERGRSGDVRLSQRAYCERIIERFKLSDLKPRSTPLPAGLTLSIEDSPKTDEEREDMNGVPYREVLGSLMWLQVATRPDLSFAVNMLSRFANNPGRSHWDAMKHTMAYVKATMDYGITYYRDTSILPFGFVDADYAGDTNLRRSTEGHVFFVAGGPVSWASKRQDTVALSTVEAEYMAFSRAVQQAIWLAQFLDEVGLPQEVSTLIYADNSGAISNTQNYKNHRRTKHIDIRYHFVKERVANGDVTFEYIPSAENLADILTKPLARDAVIRLCTAMGLRSVEAGGVL</sequence>
<keyword evidence="3" id="KW-1188">Viral release from host cell</keyword>
<dbReference type="GO" id="GO:0003723">
    <property type="term" value="F:RNA binding"/>
    <property type="evidence" value="ECO:0007669"/>
    <property type="project" value="UniProtKB-KW"/>
</dbReference>
<keyword evidence="16" id="KW-0239">DNA-directed DNA polymerase</keyword>
<dbReference type="GO" id="GO:0006310">
    <property type="term" value="P:DNA recombination"/>
    <property type="evidence" value="ECO:0007669"/>
    <property type="project" value="UniProtKB-KW"/>
</dbReference>
<comment type="catalytic activity">
    <reaction evidence="21">
        <text>DNA(n) + a 2'-deoxyribonucleoside 5'-triphosphate = DNA(n+1) + diphosphate</text>
        <dbReference type="Rhea" id="RHEA:22508"/>
        <dbReference type="Rhea" id="RHEA-COMP:17339"/>
        <dbReference type="Rhea" id="RHEA-COMP:17340"/>
        <dbReference type="ChEBI" id="CHEBI:33019"/>
        <dbReference type="ChEBI" id="CHEBI:61560"/>
        <dbReference type="ChEBI" id="CHEBI:173112"/>
        <dbReference type="EC" id="2.7.7.7"/>
    </reaction>
</comment>
<accession>A0A8H7FC24</accession>
<feature type="region of interest" description="Disordered" evidence="22">
    <location>
        <begin position="231"/>
        <end position="256"/>
    </location>
</feature>
<keyword evidence="11" id="KW-0067">ATP-binding</keyword>
<keyword evidence="8" id="KW-0547">Nucleotide-binding</keyword>
<keyword evidence="18" id="KW-0233">DNA recombination</keyword>
<dbReference type="InterPro" id="IPR025724">
    <property type="entry name" value="GAG-pre-integrase_dom"/>
</dbReference>
<dbReference type="InterPro" id="IPR036397">
    <property type="entry name" value="RNaseH_sf"/>
</dbReference>
<feature type="compositionally biased region" description="Low complexity" evidence="22">
    <location>
        <begin position="232"/>
        <end position="247"/>
    </location>
</feature>
<dbReference type="InterPro" id="IPR001584">
    <property type="entry name" value="Integrase_cat-core"/>
</dbReference>
<dbReference type="GO" id="GO:0015074">
    <property type="term" value="P:DNA integration"/>
    <property type="evidence" value="ECO:0007669"/>
    <property type="project" value="UniProtKB-KW"/>
</dbReference>
<evidence type="ECO:0000256" key="6">
    <source>
        <dbReference type="ARBA" id="ARBA00022722"/>
    </source>
</evidence>
<dbReference type="GO" id="GO:0003964">
    <property type="term" value="F:RNA-directed DNA polymerase activity"/>
    <property type="evidence" value="ECO:0007669"/>
    <property type="project" value="UniProtKB-KW"/>
</dbReference>
<evidence type="ECO:0000256" key="17">
    <source>
        <dbReference type="ARBA" id="ARBA00023113"/>
    </source>
</evidence>
<proteinExistence type="predicted"/>
<keyword evidence="9" id="KW-0255">Endonuclease</keyword>
<dbReference type="Pfam" id="PF25597">
    <property type="entry name" value="SH3_retrovirus"/>
    <property type="match status" value="1"/>
</dbReference>
<keyword evidence="2" id="KW-0815">Transposition</keyword>
<dbReference type="GO" id="GO:0005524">
    <property type="term" value="F:ATP binding"/>
    <property type="evidence" value="ECO:0007669"/>
    <property type="project" value="UniProtKB-KW"/>
</dbReference>
<reference evidence="24 25" key="1">
    <citation type="journal article" name="Sci. Rep.">
        <title>Telomere-to-telomere assembled and centromere annotated genomes of the two main subspecies of the button mushroom Agaricus bisporus reveal especially polymorphic chromosome ends.</title>
        <authorList>
            <person name="Sonnenberg A.S.M."/>
            <person name="Sedaghat-Telgerd N."/>
            <person name="Lavrijssen B."/>
            <person name="Ohm R.A."/>
            <person name="Hendrickx P.M."/>
            <person name="Scholtmeijer K."/>
            <person name="Baars J.J.P."/>
            <person name="van Peer A."/>
        </authorList>
    </citation>
    <scope>NUCLEOTIDE SEQUENCE [LARGE SCALE GENOMIC DNA]</scope>
    <source>
        <strain evidence="24 25">H119_p4</strain>
    </source>
</reference>
<dbReference type="GO" id="GO:0004519">
    <property type="term" value="F:endonuclease activity"/>
    <property type="evidence" value="ECO:0007669"/>
    <property type="project" value="UniProtKB-KW"/>
</dbReference>
<feature type="compositionally biased region" description="Polar residues" evidence="22">
    <location>
        <begin position="300"/>
        <end position="320"/>
    </location>
</feature>
<evidence type="ECO:0000259" key="23">
    <source>
        <dbReference type="PROSITE" id="PS50994"/>
    </source>
</evidence>
<dbReference type="CDD" id="cd09272">
    <property type="entry name" value="RNase_HI_RT_Ty1"/>
    <property type="match status" value="1"/>
</dbReference>
<dbReference type="PANTHER" id="PTHR42648">
    <property type="entry name" value="TRANSPOSASE, PUTATIVE-RELATED"/>
    <property type="match status" value="1"/>
</dbReference>
<evidence type="ECO:0000256" key="4">
    <source>
        <dbReference type="ARBA" id="ARBA00022670"/>
    </source>
</evidence>
<comment type="catalytic activity">
    <reaction evidence="20">
        <text>DNA(n) + a 2'-deoxyribonucleoside 5'-triphosphate = DNA(n+1) + diphosphate</text>
        <dbReference type="Rhea" id="RHEA:22508"/>
        <dbReference type="Rhea" id="RHEA-COMP:17339"/>
        <dbReference type="Rhea" id="RHEA-COMP:17340"/>
        <dbReference type="ChEBI" id="CHEBI:33019"/>
        <dbReference type="ChEBI" id="CHEBI:61560"/>
        <dbReference type="ChEBI" id="CHEBI:173112"/>
        <dbReference type="EC" id="2.7.7.49"/>
    </reaction>
</comment>
<keyword evidence="5" id="KW-0548">Nucleotidyltransferase</keyword>
<dbReference type="GO" id="GO:0006508">
    <property type="term" value="P:proteolysis"/>
    <property type="evidence" value="ECO:0007669"/>
    <property type="project" value="UniProtKB-KW"/>
</dbReference>
<evidence type="ECO:0000256" key="2">
    <source>
        <dbReference type="ARBA" id="ARBA00022578"/>
    </source>
</evidence>
<dbReference type="InterPro" id="IPR039537">
    <property type="entry name" value="Retrotran_Ty1/copia-like"/>
</dbReference>
<evidence type="ECO:0000256" key="12">
    <source>
        <dbReference type="ARBA" id="ARBA00022842"/>
    </source>
</evidence>
<evidence type="ECO:0000256" key="10">
    <source>
        <dbReference type="ARBA" id="ARBA00022801"/>
    </source>
</evidence>
<evidence type="ECO:0000256" key="20">
    <source>
        <dbReference type="ARBA" id="ARBA00048173"/>
    </source>
</evidence>
<feature type="compositionally biased region" description="Polar residues" evidence="22">
    <location>
        <begin position="835"/>
        <end position="854"/>
    </location>
</feature>
<feature type="compositionally biased region" description="Polar residues" evidence="22">
    <location>
        <begin position="885"/>
        <end position="895"/>
    </location>
</feature>
<keyword evidence="7" id="KW-0479">Metal-binding</keyword>
<dbReference type="Pfam" id="PF13976">
    <property type="entry name" value="gag_pre-integrs"/>
    <property type="match status" value="1"/>
</dbReference>
<dbReference type="Proteomes" id="UP000629468">
    <property type="component" value="Unassembled WGS sequence"/>
</dbReference>
<keyword evidence="19" id="KW-0511">Multifunctional enzyme</keyword>
<protein>
    <recommendedName>
        <fullName evidence="23">Integrase catalytic domain-containing protein</fullName>
    </recommendedName>
</protein>
<evidence type="ECO:0000256" key="1">
    <source>
        <dbReference type="ARBA" id="ARBA00002180"/>
    </source>
</evidence>
<organism evidence="24 25">
    <name type="scientific">Agaricus bisporus var. burnettii</name>
    <dbReference type="NCBI Taxonomy" id="192524"/>
    <lineage>
        <taxon>Eukaryota</taxon>
        <taxon>Fungi</taxon>
        <taxon>Dikarya</taxon>
        <taxon>Basidiomycota</taxon>
        <taxon>Agaricomycotina</taxon>
        <taxon>Agaricomycetes</taxon>
        <taxon>Agaricomycetidae</taxon>
        <taxon>Agaricales</taxon>
        <taxon>Agaricineae</taxon>
        <taxon>Agaricaceae</taxon>
        <taxon>Agaricus</taxon>
    </lineage>
</organism>
<dbReference type="InterPro" id="IPR012337">
    <property type="entry name" value="RNaseH-like_sf"/>
</dbReference>
<dbReference type="GO" id="GO:0008233">
    <property type="term" value="F:peptidase activity"/>
    <property type="evidence" value="ECO:0007669"/>
    <property type="project" value="UniProtKB-KW"/>
</dbReference>
<keyword evidence="10" id="KW-0378">Hydrolase</keyword>
<dbReference type="GO" id="GO:0032196">
    <property type="term" value="P:transposition"/>
    <property type="evidence" value="ECO:0007669"/>
    <property type="project" value="UniProtKB-KW"/>
</dbReference>
<evidence type="ECO:0000256" key="19">
    <source>
        <dbReference type="ARBA" id="ARBA00023268"/>
    </source>
</evidence>
<keyword evidence="16" id="KW-0808">Transferase</keyword>
<dbReference type="Pfam" id="PF22936">
    <property type="entry name" value="Pol_BBD"/>
    <property type="match status" value="1"/>
</dbReference>
<evidence type="ECO:0000256" key="13">
    <source>
        <dbReference type="ARBA" id="ARBA00022884"/>
    </source>
</evidence>
<evidence type="ECO:0000256" key="18">
    <source>
        <dbReference type="ARBA" id="ARBA00023172"/>
    </source>
</evidence>
<comment type="function">
    <text evidence="1">The aspartyl protease (PR) mediates the proteolytic cleavages of the Gag and Gag-Pol polyproteins after assembly of the VLP.</text>
</comment>
<evidence type="ECO:0000313" key="25">
    <source>
        <dbReference type="Proteomes" id="UP000629468"/>
    </source>
</evidence>
<keyword evidence="13" id="KW-0694">RNA-binding</keyword>
<dbReference type="InterPro" id="IPR013103">
    <property type="entry name" value="RVT_2"/>
</dbReference>
<keyword evidence="17" id="KW-0917">Virion maturation</keyword>
<dbReference type="EMBL" id="JABXXO010000001">
    <property type="protein sequence ID" value="KAF7784941.1"/>
    <property type="molecule type" value="Genomic_DNA"/>
</dbReference>
<keyword evidence="12" id="KW-0460">Magnesium</keyword>
<feature type="region of interest" description="Disordered" evidence="22">
    <location>
        <begin position="58"/>
        <end position="89"/>
    </location>
</feature>
<evidence type="ECO:0000313" key="24">
    <source>
        <dbReference type="EMBL" id="KAF7784941.1"/>
    </source>
</evidence>
<evidence type="ECO:0000256" key="14">
    <source>
        <dbReference type="ARBA" id="ARBA00022908"/>
    </source>
</evidence>
<dbReference type="InterPro" id="IPR057670">
    <property type="entry name" value="SH3_retrovirus"/>
</dbReference>
<evidence type="ECO:0000256" key="16">
    <source>
        <dbReference type="ARBA" id="ARBA00022932"/>
    </source>
</evidence>
<evidence type="ECO:0000256" key="11">
    <source>
        <dbReference type="ARBA" id="ARBA00022840"/>
    </source>
</evidence>
<gene>
    <name evidence="24" type="ORF">Agabi119p4_1106</name>
</gene>
<dbReference type="InterPro" id="IPR054722">
    <property type="entry name" value="PolX-like_BBD"/>
</dbReference>
<dbReference type="PROSITE" id="PS50994">
    <property type="entry name" value="INTEGRASE"/>
    <property type="match status" value="1"/>
</dbReference>
<evidence type="ECO:0000256" key="21">
    <source>
        <dbReference type="ARBA" id="ARBA00049244"/>
    </source>
</evidence>
<comment type="caution">
    <text evidence="24">The sequence shown here is derived from an EMBL/GenBank/DDBJ whole genome shotgun (WGS) entry which is preliminary data.</text>
</comment>
<evidence type="ECO:0000256" key="8">
    <source>
        <dbReference type="ARBA" id="ARBA00022741"/>
    </source>
</evidence>
<feature type="region of interest" description="Disordered" evidence="22">
    <location>
        <begin position="829"/>
        <end position="917"/>
    </location>
</feature>
<name>A0A8H7FC24_AGABI</name>
<dbReference type="GO" id="GO:0003887">
    <property type="term" value="F:DNA-directed DNA polymerase activity"/>
    <property type="evidence" value="ECO:0007669"/>
    <property type="project" value="UniProtKB-KW"/>
</dbReference>
<evidence type="ECO:0000256" key="3">
    <source>
        <dbReference type="ARBA" id="ARBA00022612"/>
    </source>
</evidence>
<feature type="domain" description="Integrase catalytic" evidence="23">
    <location>
        <begin position="595"/>
        <end position="763"/>
    </location>
</feature>
<evidence type="ECO:0000256" key="22">
    <source>
        <dbReference type="SAM" id="MobiDB-lite"/>
    </source>
</evidence>
<dbReference type="PANTHER" id="PTHR42648:SF11">
    <property type="entry name" value="TRANSPOSON TY4-P GAG-POL POLYPROTEIN"/>
    <property type="match status" value="1"/>
</dbReference>